<evidence type="ECO:0000313" key="6">
    <source>
        <dbReference type="Proteomes" id="UP000236161"/>
    </source>
</evidence>
<dbReference type="GO" id="GO:0005654">
    <property type="term" value="C:nucleoplasm"/>
    <property type="evidence" value="ECO:0007669"/>
    <property type="project" value="TreeGrafter"/>
</dbReference>
<accession>A0A2I0AFJ6</accession>
<keyword evidence="6" id="KW-1185">Reference proteome</keyword>
<feature type="compositionally biased region" description="Polar residues" evidence="3">
    <location>
        <begin position="541"/>
        <end position="550"/>
    </location>
</feature>
<evidence type="ECO:0000256" key="2">
    <source>
        <dbReference type="ARBA" id="ARBA00022803"/>
    </source>
</evidence>
<dbReference type="InterPro" id="IPR019544">
    <property type="entry name" value="Tetratricopeptide_SHNi-TPR_dom"/>
</dbReference>
<feature type="region of interest" description="Disordered" evidence="3">
    <location>
        <begin position="449"/>
        <end position="550"/>
    </location>
</feature>
<dbReference type="InterPro" id="IPR011990">
    <property type="entry name" value="TPR-like_helical_dom_sf"/>
</dbReference>
<dbReference type="Proteomes" id="UP000236161">
    <property type="component" value="Unassembled WGS sequence"/>
</dbReference>
<feature type="compositionally biased region" description="Low complexity" evidence="3">
    <location>
        <begin position="141"/>
        <end position="150"/>
    </location>
</feature>
<evidence type="ECO:0000259" key="4">
    <source>
        <dbReference type="Pfam" id="PF10516"/>
    </source>
</evidence>
<evidence type="ECO:0000256" key="1">
    <source>
        <dbReference type="ARBA" id="ARBA00022737"/>
    </source>
</evidence>
<reference evidence="5 6" key="1">
    <citation type="journal article" date="2017" name="Nature">
        <title>The Apostasia genome and the evolution of orchids.</title>
        <authorList>
            <person name="Zhang G.Q."/>
            <person name="Liu K.W."/>
            <person name="Li Z."/>
            <person name="Lohaus R."/>
            <person name="Hsiao Y.Y."/>
            <person name="Niu S.C."/>
            <person name="Wang J.Y."/>
            <person name="Lin Y.C."/>
            <person name="Xu Q."/>
            <person name="Chen L.J."/>
            <person name="Yoshida K."/>
            <person name="Fujiwara S."/>
            <person name="Wang Z.W."/>
            <person name="Zhang Y.Q."/>
            <person name="Mitsuda N."/>
            <person name="Wang M."/>
            <person name="Liu G.H."/>
            <person name="Pecoraro L."/>
            <person name="Huang H.X."/>
            <person name="Xiao X.J."/>
            <person name="Lin M."/>
            <person name="Wu X.Y."/>
            <person name="Wu W.L."/>
            <person name="Chen Y.Y."/>
            <person name="Chang S.B."/>
            <person name="Sakamoto S."/>
            <person name="Ohme-Takagi M."/>
            <person name="Yagi M."/>
            <person name="Zeng S.J."/>
            <person name="Shen C.Y."/>
            <person name="Yeh C.M."/>
            <person name="Luo Y.B."/>
            <person name="Tsai W.C."/>
            <person name="Van de Peer Y."/>
            <person name="Liu Z.J."/>
        </authorList>
    </citation>
    <scope>NUCLEOTIDE SEQUENCE [LARGE SCALE GENOMIC DNA]</scope>
    <source>
        <strain evidence="6">cv. Shenzhen</strain>
        <tissue evidence="5">Stem</tissue>
    </source>
</reference>
<dbReference type="OrthoDB" id="5587616at2759"/>
<dbReference type="PANTHER" id="PTHR15081:SF1">
    <property type="entry name" value="NUCLEAR AUTOANTIGENIC SPERM PROTEIN"/>
    <property type="match status" value="1"/>
</dbReference>
<proteinExistence type="predicted"/>
<dbReference type="InterPro" id="IPR051730">
    <property type="entry name" value="NASP-like"/>
</dbReference>
<evidence type="ECO:0000313" key="5">
    <source>
        <dbReference type="EMBL" id="PKA54330.1"/>
    </source>
</evidence>
<dbReference type="GO" id="GO:0042393">
    <property type="term" value="F:histone binding"/>
    <property type="evidence" value="ECO:0007669"/>
    <property type="project" value="TreeGrafter"/>
</dbReference>
<keyword evidence="2" id="KW-0802">TPR repeat</keyword>
<dbReference type="Pfam" id="PF10516">
    <property type="entry name" value="SHNi-TPR"/>
    <property type="match status" value="1"/>
</dbReference>
<feature type="domain" description="Tetratricopeptide SHNi-TPR" evidence="4">
    <location>
        <begin position="236"/>
        <end position="270"/>
    </location>
</feature>
<dbReference type="PANTHER" id="PTHR15081">
    <property type="entry name" value="NUCLEAR AUTOANTIGENIC SPERM PROTEIN NASP -RELATED"/>
    <property type="match status" value="1"/>
</dbReference>
<feature type="region of interest" description="Disordered" evidence="3">
    <location>
        <begin position="132"/>
        <end position="205"/>
    </location>
</feature>
<feature type="compositionally biased region" description="Low complexity" evidence="3">
    <location>
        <begin position="499"/>
        <end position="508"/>
    </location>
</feature>
<name>A0A2I0AFJ6_9ASPA</name>
<keyword evidence="1" id="KW-0677">Repeat</keyword>
<evidence type="ECO:0000256" key="3">
    <source>
        <dbReference type="SAM" id="MobiDB-lite"/>
    </source>
</evidence>
<dbReference type="EMBL" id="KZ451982">
    <property type="protein sequence ID" value="PKA54330.1"/>
    <property type="molecule type" value="Genomic_DNA"/>
</dbReference>
<feature type="compositionally biased region" description="Acidic residues" evidence="3">
    <location>
        <begin position="182"/>
        <end position="205"/>
    </location>
</feature>
<organism evidence="5 6">
    <name type="scientific">Apostasia shenzhenica</name>
    <dbReference type="NCBI Taxonomy" id="1088818"/>
    <lineage>
        <taxon>Eukaryota</taxon>
        <taxon>Viridiplantae</taxon>
        <taxon>Streptophyta</taxon>
        <taxon>Embryophyta</taxon>
        <taxon>Tracheophyta</taxon>
        <taxon>Spermatophyta</taxon>
        <taxon>Magnoliopsida</taxon>
        <taxon>Liliopsida</taxon>
        <taxon>Asparagales</taxon>
        <taxon>Orchidaceae</taxon>
        <taxon>Apostasioideae</taxon>
        <taxon>Apostasia</taxon>
    </lineage>
</organism>
<dbReference type="GO" id="GO:0034080">
    <property type="term" value="P:CENP-A containing chromatin assembly"/>
    <property type="evidence" value="ECO:0007669"/>
    <property type="project" value="TreeGrafter"/>
</dbReference>
<dbReference type="Gene3D" id="1.25.40.10">
    <property type="entry name" value="Tetratricopeptide repeat domain"/>
    <property type="match status" value="1"/>
</dbReference>
<dbReference type="AlphaFoldDB" id="A0A2I0AFJ6"/>
<protein>
    <recommendedName>
        <fullName evidence="4">Tetratricopeptide SHNi-TPR domain-containing protein</fullName>
    </recommendedName>
</protein>
<feature type="compositionally biased region" description="Basic and acidic residues" evidence="3">
    <location>
        <begin position="518"/>
        <end position="533"/>
    </location>
</feature>
<dbReference type="STRING" id="1088818.A0A2I0AFJ6"/>
<dbReference type="GO" id="GO:0006335">
    <property type="term" value="P:DNA replication-dependent chromatin assembly"/>
    <property type="evidence" value="ECO:0007669"/>
    <property type="project" value="TreeGrafter"/>
</dbReference>
<feature type="region of interest" description="Disordered" evidence="3">
    <location>
        <begin position="320"/>
        <end position="346"/>
    </location>
</feature>
<dbReference type="SUPFAM" id="SSF48452">
    <property type="entry name" value="TPR-like"/>
    <property type="match status" value="1"/>
</dbReference>
<feature type="compositionally biased region" description="Low complexity" evidence="3">
    <location>
        <begin position="467"/>
        <end position="478"/>
    </location>
</feature>
<feature type="region of interest" description="Disordered" evidence="3">
    <location>
        <begin position="21"/>
        <end position="64"/>
    </location>
</feature>
<sequence>MASPGRSPCAAEEAFASVPAVTEVDKSLASPPEKVNGPDVKSNGDYPNGGGAGSSGQEEGDGEATLERAIELFDKGSRAIEDGDFVESVDCLSRALEIRVAHYGELASECASFYYKYGYALLFKAQEEADPLGDVPKDSSRSSTKSAAAAKIEDGGSLKTSNSIKHDSSSITGEVEGASEAKDEDDGNDGSEGEDEELGDADEDESDLDLSWKMLDIARAIVEKNPDDSIEKVNIFSALGEVSLEREDIETSLSDYHRALAILERLVEPDNRRIIELNFRICLVLEVGSKVEEATQYCEKAISLCKSQLNQLREALANSENIEETEEKPMSDNDTGVPKSVGSCSEPSKLEREIEVLSGILTELEKKLEDLQQLLSNPKSIVTELLKQKFATLPSSEKGSPQDLARSLSINSSQMAVVEGSFDSPTVSTAANSGITHLGVVGRGVKRATVAPSGSEPSPKKSVSDLSAENANSSVAESLPNAQNSEPSPKKSVSDLSAEKACSSAAESHTNAENFEPSPKKSVSDLSADKDDSSVAASLPTAVNSEASTT</sequence>
<gene>
    <name evidence="5" type="ORF">AXF42_Ash000163</name>
</gene>